<dbReference type="InterPro" id="IPR007747">
    <property type="entry name" value="Menin"/>
</dbReference>
<dbReference type="Pfam" id="PF05053">
    <property type="entry name" value="Menin"/>
    <property type="match status" value="2"/>
</dbReference>
<feature type="region of interest" description="Disordered" evidence="10">
    <location>
        <begin position="694"/>
        <end position="720"/>
    </location>
</feature>
<comment type="caution">
    <text evidence="11">The sequence shown here is derived from an EMBL/GenBank/DDBJ whole genome shotgun (WGS) entry which is preliminary data.</text>
</comment>
<evidence type="ECO:0000256" key="9">
    <source>
        <dbReference type="ARBA" id="ARBA00023242"/>
    </source>
</evidence>
<dbReference type="Proteomes" id="UP001607303">
    <property type="component" value="Unassembled WGS sequence"/>
</dbReference>
<evidence type="ECO:0000256" key="7">
    <source>
        <dbReference type="ARBA" id="ARBA00023125"/>
    </source>
</evidence>
<gene>
    <name evidence="11" type="ORF">V1477_010317</name>
</gene>
<keyword evidence="5" id="KW-0156">Chromatin regulator</keyword>
<dbReference type="AlphaFoldDB" id="A0ABD2C880"/>
<dbReference type="PANTHER" id="PTHR12693:SF3">
    <property type="entry name" value="MENIN"/>
    <property type="match status" value="1"/>
</dbReference>
<protein>
    <recommendedName>
        <fullName evidence="2">Menin</fullName>
    </recommendedName>
</protein>
<dbReference type="CDD" id="cd14456">
    <property type="entry name" value="Menin"/>
    <property type="match status" value="1"/>
</dbReference>
<keyword evidence="3" id="KW-0678">Repressor</keyword>
<dbReference type="GO" id="GO:0005634">
    <property type="term" value="C:nucleus"/>
    <property type="evidence" value="ECO:0007669"/>
    <property type="project" value="UniProtKB-SubCell"/>
</dbReference>
<sequence>MMFLYEEDTSSDQNDVNYDSSSFFDIPYRSNTNDQSDTKESYKDILYRKYFCDSLRKGTNSGNTPSGGAPPEHSVAVFLIRKCENFRSTTGKSKAISVCRWSTVKGVRRPASCDMAGFREEDKALFPIQSISSIVQIFQNQLENSSEPDLALLSILVGAVENSLTCNRTFTSQESTVYDEPKLPAVEYHIAEALYTKFHAVIKGAVDLTVYDTKYATRELIKKVSDVIWNSLTRSYYKDRAHLQSLYSYLTANKLDCFGVAYAVVAGCQVLGFKDVHLAMSEDHAWVVYGEHGSETAEVTWHGKGNEDKRGQPVEPGVASRSWLYVNGQAVVCSRAMEVATIVSAINPSLSATADAAEVALLQQELLWLLYDLGHLAKYPMALGNLGDLEEAAPTPGRPPAIDLFQEAVRCARKYYGNAHVYPYTYQGGYLYRHGLHANALASWSDAADVLRKYDYSRDDGEIYKELLEIANELIPHTVRADERLLRQPRCFVYLLRFYDSICQWEEGANTPVLHIGWARPLVNTISKFDASIRAQVVIECYDMETKQEEEKMQKRETSPEETLNNNNNNYCKTKERGNAARDLIKSLESKVPANPAPMHPSIQALTAACSEKILNRDYLLQGGGEPFVAPPEDALPPAPSTSQESLDPEEEVDSENERPRITLYSQKMKGLKDLLLAEKLNTHAISLQLTAQSQVQIGKKSRGSDEVGVNQRPKRTRRE</sequence>
<organism evidence="11 12">
    <name type="scientific">Vespula maculifrons</name>
    <name type="common">Eastern yellow jacket</name>
    <name type="synonym">Wasp</name>
    <dbReference type="NCBI Taxonomy" id="7453"/>
    <lineage>
        <taxon>Eukaryota</taxon>
        <taxon>Metazoa</taxon>
        <taxon>Ecdysozoa</taxon>
        <taxon>Arthropoda</taxon>
        <taxon>Hexapoda</taxon>
        <taxon>Insecta</taxon>
        <taxon>Pterygota</taxon>
        <taxon>Neoptera</taxon>
        <taxon>Endopterygota</taxon>
        <taxon>Hymenoptera</taxon>
        <taxon>Apocrita</taxon>
        <taxon>Aculeata</taxon>
        <taxon>Vespoidea</taxon>
        <taxon>Vespidae</taxon>
        <taxon>Vespinae</taxon>
        <taxon>Vespula</taxon>
    </lineage>
</organism>
<evidence type="ECO:0000256" key="8">
    <source>
        <dbReference type="ARBA" id="ARBA00023163"/>
    </source>
</evidence>
<keyword evidence="7" id="KW-0238">DNA-binding</keyword>
<accession>A0ABD2C880</accession>
<dbReference type="GO" id="GO:0003677">
    <property type="term" value="F:DNA binding"/>
    <property type="evidence" value="ECO:0007669"/>
    <property type="project" value="UniProtKB-KW"/>
</dbReference>
<keyword evidence="12" id="KW-1185">Reference proteome</keyword>
<dbReference type="EMBL" id="JAYRBN010000059">
    <property type="protein sequence ID" value="KAL2741256.1"/>
    <property type="molecule type" value="Genomic_DNA"/>
</dbReference>
<feature type="region of interest" description="Disordered" evidence="10">
    <location>
        <begin position="551"/>
        <end position="573"/>
    </location>
</feature>
<evidence type="ECO:0000256" key="2">
    <source>
        <dbReference type="ARBA" id="ARBA00021162"/>
    </source>
</evidence>
<keyword evidence="6" id="KW-0805">Transcription regulation</keyword>
<dbReference type="GO" id="GO:0006325">
    <property type="term" value="P:chromatin organization"/>
    <property type="evidence" value="ECO:0007669"/>
    <property type="project" value="UniProtKB-KW"/>
</dbReference>
<evidence type="ECO:0000256" key="6">
    <source>
        <dbReference type="ARBA" id="ARBA00023015"/>
    </source>
</evidence>
<evidence type="ECO:0000256" key="10">
    <source>
        <dbReference type="SAM" id="MobiDB-lite"/>
    </source>
</evidence>
<feature type="region of interest" description="Disordered" evidence="10">
    <location>
        <begin position="624"/>
        <end position="663"/>
    </location>
</feature>
<keyword evidence="4" id="KW-0597">Phosphoprotein</keyword>
<proteinExistence type="predicted"/>
<keyword evidence="9" id="KW-0539">Nucleus</keyword>
<comment type="subcellular location">
    <subcellularLocation>
        <location evidence="1">Nucleus</location>
    </subcellularLocation>
</comment>
<reference evidence="11 12" key="1">
    <citation type="journal article" date="2024" name="Ann. Entomol. Soc. Am.">
        <title>Genomic analyses of the southern and eastern yellowjacket wasps (Hymenoptera: Vespidae) reveal evolutionary signatures of social life.</title>
        <authorList>
            <person name="Catto M.A."/>
            <person name="Caine P.B."/>
            <person name="Orr S.E."/>
            <person name="Hunt B.G."/>
            <person name="Goodisman M.A.D."/>
        </authorList>
    </citation>
    <scope>NUCLEOTIDE SEQUENCE [LARGE SCALE GENOMIC DNA]</scope>
    <source>
        <strain evidence="11">232</strain>
        <tissue evidence="11">Head and thorax</tissue>
    </source>
</reference>
<evidence type="ECO:0000256" key="1">
    <source>
        <dbReference type="ARBA" id="ARBA00004123"/>
    </source>
</evidence>
<keyword evidence="8" id="KW-0804">Transcription</keyword>
<evidence type="ECO:0000313" key="11">
    <source>
        <dbReference type="EMBL" id="KAL2741256.1"/>
    </source>
</evidence>
<dbReference type="PANTHER" id="PTHR12693">
    <property type="entry name" value="MENIN"/>
    <property type="match status" value="1"/>
</dbReference>
<evidence type="ECO:0000256" key="3">
    <source>
        <dbReference type="ARBA" id="ARBA00022491"/>
    </source>
</evidence>
<evidence type="ECO:0000256" key="4">
    <source>
        <dbReference type="ARBA" id="ARBA00022553"/>
    </source>
</evidence>
<evidence type="ECO:0000256" key="5">
    <source>
        <dbReference type="ARBA" id="ARBA00022853"/>
    </source>
</evidence>
<evidence type="ECO:0000313" key="12">
    <source>
        <dbReference type="Proteomes" id="UP001607303"/>
    </source>
</evidence>
<name>A0ABD2C880_VESMC</name>